<organism evidence="3 4">
    <name type="scientific">Coprococcus comes ATCC 27758</name>
    <dbReference type="NCBI Taxonomy" id="470146"/>
    <lineage>
        <taxon>Bacteria</taxon>
        <taxon>Bacillati</taxon>
        <taxon>Bacillota</taxon>
        <taxon>Clostridia</taxon>
        <taxon>Lachnospirales</taxon>
        <taxon>Lachnospiraceae</taxon>
        <taxon>Coprococcus</taxon>
    </lineage>
</organism>
<dbReference type="InterPro" id="IPR054593">
    <property type="entry name" value="Beta-mannosidase-like_N2"/>
</dbReference>
<reference evidence="3 4" key="1">
    <citation type="submission" date="2009-02" db="EMBL/GenBank/DDBJ databases">
        <authorList>
            <person name="Fulton L."/>
            <person name="Clifton S."/>
            <person name="Fulton B."/>
            <person name="Xu J."/>
            <person name="Minx P."/>
            <person name="Pepin K.H."/>
            <person name="Johnson M."/>
            <person name="Bhonagiri V."/>
            <person name="Nash W.E."/>
            <person name="Mardis E.R."/>
            <person name="Wilson R.K."/>
        </authorList>
    </citation>
    <scope>NUCLEOTIDE SEQUENCE [LARGE SCALE GENOMIC DNA]</scope>
    <source>
        <strain evidence="3 4">ATCC 27758</strain>
    </source>
</reference>
<evidence type="ECO:0000256" key="1">
    <source>
        <dbReference type="ARBA" id="ARBA00022801"/>
    </source>
</evidence>
<accession>C0B6B2</accession>
<dbReference type="InterPro" id="IPR008979">
    <property type="entry name" value="Galactose-bd-like_sf"/>
</dbReference>
<comment type="caution">
    <text evidence="3">The sequence shown here is derived from an EMBL/GenBank/DDBJ whole genome shotgun (WGS) entry which is preliminary data.</text>
</comment>
<keyword evidence="1 3" id="KW-0378">Hydrolase</keyword>
<reference evidence="3 4" key="2">
    <citation type="submission" date="2009-03" db="EMBL/GenBank/DDBJ databases">
        <title>Draft genome sequence of Coprococcus comes (ATCC 27758).</title>
        <authorList>
            <person name="Sudarsanam P."/>
            <person name="Ley R."/>
            <person name="Guruge J."/>
            <person name="Turnbaugh P.J."/>
            <person name="Mahowald M."/>
            <person name="Liep D."/>
            <person name="Gordon J."/>
        </authorList>
    </citation>
    <scope>NUCLEOTIDE SEQUENCE [LARGE SCALE GENOMIC DNA]</scope>
    <source>
        <strain evidence="3 4">ATCC 27758</strain>
    </source>
</reference>
<dbReference type="Pfam" id="PF22666">
    <property type="entry name" value="Glyco_hydro_2_N2"/>
    <property type="match status" value="1"/>
</dbReference>
<evidence type="ECO:0000259" key="2">
    <source>
        <dbReference type="Pfam" id="PF22666"/>
    </source>
</evidence>
<dbReference type="EMBL" id="ABVR01000035">
    <property type="protein sequence ID" value="EEG91052.1"/>
    <property type="molecule type" value="Genomic_DNA"/>
</dbReference>
<feature type="domain" description="Beta-mannosidase-like galactose-binding" evidence="2">
    <location>
        <begin position="22"/>
        <end position="122"/>
    </location>
</feature>
<dbReference type="PANTHER" id="PTHR42732">
    <property type="entry name" value="BETA-GALACTOSIDASE"/>
    <property type="match status" value="1"/>
</dbReference>
<sequence length="248" mass="28170">MQKTDFNRDWTVQKDGSNEILHVNLPDDAMIREERSKENKTASASAYFAGGKYIYTKIFDLSENETRQTLILEFEAVYQNATVFLNGRQVAEHPYGYTNFFVDITGKVIAGTNELKVVADNADVPNSRWYSGSGIYREVHLYRSGSSYIRPEGLKVQIVDLNTIHIFTDAVMQPDEKIVLEIFNDTGKSYLPKAQMSPSPSQMHTSGLPKILIYIPARQPFYKMELPLILPEPLSESVPFPGEKMDFL</sequence>
<dbReference type="GO" id="GO:0005975">
    <property type="term" value="P:carbohydrate metabolic process"/>
    <property type="evidence" value="ECO:0007669"/>
    <property type="project" value="InterPro"/>
</dbReference>
<gene>
    <name evidence="3" type="ORF">COPCOM_00684</name>
</gene>
<evidence type="ECO:0000313" key="3">
    <source>
        <dbReference type="EMBL" id="EEG91052.1"/>
    </source>
</evidence>
<name>C0B6B2_9FIRM</name>
<dbReference type="AlphaFoldDB" id="C0B6B2"/>
<dbReference type="HOGENOM" id="CLU_1118670_0_0_9"/>
<dbReference type="InterPro" id="IPR051913">
    <property type="entry name" value="GH2_Domain-Containing"/>
</dbReference>
<dbReference type="Gene3D" id="2.60.120.260">
    <property type="entry name" value="Galactose-binding domain-like"/>
    <property type="match status" value="1"/>
</dbReference>
<protein>
    <submittedName>
        <fullName evidence="3">Glycosyl hydrolase family 2, sugar binding domain protein</fullName>
    </submittedName>
</protein>
<dbReference type="SUPFAM" id="SSF49785">
    <property type="entry name" value="Galactose-binding domain-like"/>
    <property type="match status" value="1"/>
</dbReference>
<dbReference type="Proteomes" id="UP000003793">
    <property type="component" value="Unassembled WGS sequence"/>
</dbReference>
<dbReference type="PANTHER" id="PTHR42732:SF1">
    <property type="entry name" value="BETA-MANNOSIDASE"/>
    <property type="match status" value="1"/>
</dbReference>
<proteinExistence type="predicted"/>
<evidence type="ECO:0000313" key="4">
    <source>
        <dbReference type="Proteomes" id="UP000003793"/>
    </source>
</evidence>
<dbReference type="GO" id="GO:0004553">
    <property type="term" value="F:hydrolase activity, hydrolyzing O-glycosyl compounds"/>
    <property type="evidence" value="ECO:0007669"/>
    <property type="project" value="InterPro"/>
</dbReference>